<evidence type="ECO:0000256" key="1">
    <source>
        <dbReference type="ARBA" id="ARBA00004173"/>
    </source>
</evidence>
<dbReference type="GO" id="GO:0016020">
    <property type="term" value="C:membrane"/>
    <property type="evidence" value="ECO:0007669"/>
    <property type="project" value="UniProtKB-SubCell"/>
</dbReference>
<gene>
    <name evidence="9" type="ORF">PV05_04657</name>
</gene>
<evidence type="ECO:0000256" key="5">
    <source>
        <dbReference type="ARBA" id="ARBA00023128"/>
    </source>
</evidence>
<evidence type="ECO:0000256" key="4">
    <source>
        <dbReference type="ARBA" id="ARBA00022824"/>
    </source>
</evidence>
<keyword evidence="4" id="KW-0256">Endoplasmic reticulum</keyword>
<feature type="compositionally biased region" description="Low complexity" evidence="8">
    <location>
        <begin position="179"/>
        <end position="191"/>
    </location>
</feature>
<accession>A0A0D2EKK1</accession>
<comment type="subcellular location">
    <subcellularLocation>
        <location evidence="2">Endoplasmic reticulum</location>
    </subcellularLocation>
    <subcellularLocation>
        <location evidence="3">Membrane</location>
    </subcellularLocation>
    <subcellularLocation>
        <location evidence="1">Mitochondrion</location>
    </subcellularLocation>
</comment>
<dbReference type="RefSeq" id="XP_013316537.1">
    <property type="nucleotide sequence ID" value="XM_013461083.1"/>
</dbReference>
<name>A0A0D2EKK1_9EURO</name>
<organism evidence="9 10">
    <name type="scientific">Exophiala xenobiotica</name>
    <dbReference type="NCBI Taxonomy" id="348802"/>
    <lineage>
        <taxon>Eukaryota</taxon>
        <taxon>Fungi</taxon>
        <taxon>Dikarya</taxon>
        <taxon>Ascomycota</taxon>
        <taxon>Pezizomycotina</taxon>
        <taxon>Eurotiomycetes</taxon>
        <taxon>Chaetothyriomycetidae</taxon>
        <taxon>Chaetothyriales</taxon>
        <taxon>Herpotrichiellaceae</taxon>
        <taxon>Exophiala</taxon>
    </lineage>
</organism>
<keyword evidence="10" id="KW-1185">Reference proteome</keyword>
<reference evidence="9 10" key="1">
    <citation type="submission" date="2015-01" db="EMBL/GenBank/DDBJ databases">
        <title>The Genome Sequence of Exophiala xenobiotica CBS118157.</title>
        <authorList>
            <consortium name="The Broad Institute Genomics Platform"/>
            <person name="Cuomo C."/>
            <person name="de Hoog S."/>
            <person name="Gorbushina A."/>
            <person name="Stielow B."/>
            <person name="Teixiera M."/>
            <person name="Abouelleil A."/>
            <person name="Chapman S.B."/>
            <person name="Priest M."/>
            <person name="Young S.K."/>
            <person name="Wortman J."/>
            <person name="Nusbaum C."/>
            <person name="Birren B."/>
        </authorList>
    </citation>
    <scope>NUCLEOTIDE SEQUENCE [LARGE SCALE GENOMIC DNA]</scope>
    <source>
        <strain evidence="9 10">CBS 118157</strain>
    </source>
</reference>
<dbReference type="PANTHER" id="PTHR48182:SF2">
    <property type="entry name" value="PROTEIN SERAC1"/>
    <property type="match status" value="1"/>
</dbReference>
<evidence type="ECO:0000256" key="6">
    <source>
        <dbReference type="ARBA" id="ARBA00023136"/>
    </source>
</evidence>
<dbReference type="HOGENOM" id="CLU_709874_0_0_1"/>
<evidence type="ECO:0000313" key="10">
    <source>
        <dbReference type="Proteomes" id="UP000054342"/>
    </source>
</evidence>
<dbReference type="EMBL" id="KN847319">
    <property type="protein sequence ID" value="KIW55953.1"/>
    <property type="molecule type" value="Genomic_DNA"/>
</dbReference>
<sequence>MCSCVIIVTRLICERCAEHDEITLVKGNFFRDNPERAVSLSKGCYDHHMLALPRKKQFRNKLRHYSGCPSCHQRKSGAPPNGPVQNAGRSSRPEASPAQNRYGSREQEVIAQSTLGPGINVPGKSGGESQRRREYIRQPQPKGQVLGDQGMVLAGEEYPVRRARSGVNRGVKRSDEGQQRPQSSPGQGRAAKQQKKKKQRLAKMLQWLSRLCGLAIKEAIIQMSQGDKTDKTNVDAILGCLFFGVPNRGMDISSLIPIVGEMPNSVLLHALGKDSEVLMKQSWEFREALPSEITKIFSFYETMESPTVIKVGDVWKMEGPTACLVNQESATHGGAWENRNRFVIALNRSHSELVKFRKHEEDYEIVLDRINELLQEMKRRESGARETED</sequence>
<keyword evidence="5" id="KW-0496">Mitochondrion</keyword>
<evidence type="ECO:0000313" key="9">
    <source>
        <dbReference type="EMBL" id="KIW55953.1"/>
    </source>
</evidence>
<dbReference type="GO" id="GO:0005739">
    <property type="term" value="C:mitochondrion"/>
    <property type="evidence" value="ECO:0007669"/>
    <property type="project" value="UniProtKB-SubCell"/>
</dbReference>
<dbReference type="AlphaFoldDB" id="A0A0D2EKK1"/>
<dbReference type="OrthoDB" id="5086500at2759"/>
<evidence type="ECO:0000256" key="2">
    <source>
        <dbReference type="ARBA" id="ARBA00004240"/>
    </source>
</evidence>
<dbReference type="InterPro" id="IPR052374">
    <property type="entry name" value="SERAC1"/>
</dbReference>
<feature type="coiled-coil region" evidence="7">
    <location>
        <begin position="356"/>
        <end position="387"/>
    </location>
</feature>
<dbReference type="PANTHER" id="PTHR48182">
    <property type="entry name" value="PROTEIN SERAC1"/>
    <property type="match status" value="1"/>
</dbReference>
<evidence type="ECO:0000256" key="7">
    <source>
        <dbReference type="SAM" id="Coils"/>
    </source>
</evidence>
<keyword evidence="6" id="KW-0472">Membrane</keyword>
<feature type="region of interest" description="Disordered" evidence="8">
    <location>
        <begin position="69"/>
        <end position="196"/>
    </location>
</feature>
<dbReference type="GO" id="GO:0005783">
    <property type="term" value="C:endoplasmic reticulum"/>
    <property type="evidence" value="ECO:0007669"/>
    <property type="project" value="UniProtKB-SubCell"/>
</dbReference>
<proteinExistence type="predicted"/>
<dbReference type="GeneID" id="25326565"/>
<evidence type="ECO:0000256" key="3">
    <source>
        <dbReference type="ARBA" id="ARBA00004370"/>
    </source>
</evidence>
<evidence type="ECO:0000256" key="8">
    <source>
        <dbReference type="SAM" id="MobiDB-lite"/>
    </source>
</evidence>
<keyword evidence="7" id="KW-0175">Coiled coil</keyword>
<dbReference type="Proteomes" id="UP000054342">
    <property type="component" value="Unassembled WGS sequence"/>
</dbReference>
<dbReference type="STRING" id="348802.A0A0D2EKK1"/>
<protein>
    <submittedName>
        <fullName evidence="9">Uncharacterized protein</fullName>
    </submittedName>
</protein>